<evidence type="ECO:0000259" key="2">
    <source>
        <dbReference type="Pfam" id="PF20318"/>
    </source>
</evidence>
<protein>
    <submittedName>
        <fullName evidence="3">Type II secretion system protein</fullName>
    </submittedName>
</protein>
<dbReference type="Pfam" id="PF07963">
    <property type="entry name" value="N_methyl"/>
    <property type="match status" value="1"/>
</dbReference>
<keyword evidence="1" id="KW-0812">Transmembrane</keyword>
<accession>A0A9D9DLW8</accession>
<feature type="domain" description="DUF6613" evidence="2">
    <location>
        <begin position="29"/>
        <end position="228"/>
    </location>
</feature>
<dbReference type="InterPro" id="IPR012902">
    <property type="entry name" value="N_methyl_site"/>
</dbReference>
<dbReference type="Pfam" id="PF20318">
    <property type="entry name" value="DUF6613"/>
    <property type="match status" value="1"/>
</dbReference>
<comment type="caution">
    <text evidence="3">The sequence shown here is derived from an EMBL/GenBank/DDBJ whole genome shotgun (WGS) entry which is preliminary data.</text>
</comment>
<dbReference type="InterPro" id="IPR045584">
    <property type="entry name" value="Pilin-like"/>
</dbReference>
<evidence type="ECO:0000313" key="4">
    <source>
        <dbReference type="Proteomes" id="UP000823632"/>
    </source>
</evidence>
<organism evidence="3 4">
    <name type="scientific">Candidatus Scatousia excrementipullorum</name>
    <dbReference type="NCBI Taxonomy" id="2840936"/>
    <lineage>
        <taxon>Bacteria</taxon>
        <taxon>Candidatus Scatousia</taxon>
    </lineage>
</organism>
<dbReference type="Gene3D" id="3.30.700.10">
    <property type="entry name" value="Glycoprotein, Type 4 Pilin"/>
    <property type="match status" value="1"/>
</dbReference>
<feature type="transmembrane region" description="Helical" evidence="1">
    <location>
        <begin position="12"/>
        <end position="32"/>
    </location>
</feature>
<reference evidence="3" key="1">
    <citation type="submission" date="2020-10" db="EMBL/GenBank/DDBJ databases">
        <authorList>
            <person name="Gilroy R."/>
        </authorList>
    </citation>
    <scope>NUCLEOTIDE SEQUENCE</scope>
    <source>
        <strain evidence="3">10192</strain>
    </source>
</reference>
<gene>
    <name evidence="3" type="ORF">IAC76_01115</name>
</gene>
<reference evidence="3" key="2">
    <citation type="journal article" date="2021" name="PeerJ">
        <title>Extensive microbial diversity within the chicken gut microbiome revealed by metagenomics and culture.</title>
        <authorList>
            <person name="Gilroy R."/>
            <person name="Ravi A."/>
            <person name="Getino M."/>
            <person name="Pursley I."/>
            <person name="Horton D.L."/>
            <person name="Alikhan N.F."/>
            <person name="Baker D."/>
            <person name="Gharbi K."/>
            <person name="Hall N."/>
            <person name="Watson M."/>
            <person name="Adriaenssens E.M."/>
            <person name="Foster-Nyarko E."/>
            <person name="Jarju S."/>
            <person name="Secka A."/>
            <person name="Antonio M."/>
            <person name="Oren A."/>
            <person name="Chaudhuri R.R."/>
            <person name="La Ragione R."/>
            <person name="Hildebrand F."/>
            <person name="Pallen M.J."/>
        </authorList>
    </citation>
    <scope>NUCLEOTIDE SEQUENCE</scope>
    <source>
        <strain evidence="3">10192</strain>
    </source>
</reference>
<proteinExistence type="predicted"/>
<dbReference type="EMBL" id="JADIND010000024">
    <property type="protein sequence ID" value="MBO8429963.1"/>
    <property type="molecule type" value="Genomic_DNA"/>
</dbReference>
<evidence type="ECO:0000313" key="3">
    <source>
        <dbReference type="EMBL" id="MBO8429963.1"/>
    </source>
</evidence>
<evidence type="ECO:0000256" key="1">
    <source>
        <dbReference type="SAM" id="Phobius"/>
    </source>
</evidence>
<dbReference type="SUPFAM" id="SSF54523">
    <property type="entry name" value="Pili subunits"/>
    <property type="match status" value="1"/>
</dbReference>
<dbReference type="Proteomes" id="UP000823632">
    <property type="component" value="Unassembled WGS sequence"/>
</dbReference>
<dbReference type="AlphaFoldDB" id="A0A9D9DLW8"/>
<dbReference type="NCBIfam" id="TIGR02532">
    <property type="entry name" value="IV_pilin_GFxxxE"/>
    <property type="match status" value="1"/>
</dbReference>
<keyword evidence="1" id="KW-0472">Membrane</keyword>
<dbReference type="InterPro" id="IPR046721">
    <property type="entry name" value="DUF6613"/>
</dbReference>
<name>A0A9D9DLW8_9BACT</name>
<keyword evidence="1" id="KW-1133">Transmembrane helix</keyword>
<sequence>MKNGFTLAEVLITLGIIGIVAAMTLPAVLASYRKKEIEVRLKKFSSTMQNAFNFATVDYGPIQNWKYPTKQNDADEINEFMFTYLFPYLQGIKVCESGDAKCNQFHENFTGHTSNIMPVYIFSDGSCFTMVIGGSSADMGVATIHYWFDYNCAGKPNKENEDIFKFVTRFVNNKGTLFSAGNWRTYEIQDRNTLLEYCKTSDTGDERGSGSCTRLIEYDGWEIKDDYPWIR</sequence>